<dbReference type="Proteomes" id="UP000092668">
    <property type="component" value="Unassembled WGS sequence"/>
</dbReference>
<dbReference type="PROSITE" id="PS51898">
    <property type="entry name" value="TYR_RECOMBINASE"/>
    <property type="match status" value="1"/>
</dbReference>
<dbReference type="InterPro" id="IPR050090">
    <property type="entry name" value="Tyrosine_recombinase_XerCD"/>
</dbReference>
<keyword evidence="2" id="KW-0229">DNA integration</keyword>
<dbReference type="PROSITE" id="PS51900">
    <property type="entry name" value="CB"/>
    <property type="match status" value="1"/>
</dbReference>
<sequence length="386" mass="42764">MAAKKGHRSWGYVVQLPNKSKRFEASFIGPDRLRHYAPNTFTHKTTAEGWLANERAFIERTTMTGEVWTSPKQRAATQLAQSLTLVDYTKTWIEHRNVKPRTRIEYESLAESVIGPDLGPIALRSLTAETIRAWHAGLPSDTPRRNSHAYGLLHAILATAVKDELIDRNPCSIERAMSSHRKREPVILEVTEIGALADAIGERWRALVLLSAWCGLRWGEVCELRRSDFGPGCETVTISRAVNHRSGTCTIDTTKSGKARTVVIPPHIRADVKAHLDTHTKADRDAPLFVPVRGGCHLDNKTFADSYLKPALKSIGRETATHHHLRHFAGTMTARVGGSVSETMARLGHSTSRASLMYQAAVDERQAVIADALSALANAELHQSRE</sequence>
<evidence type="ECO:0000256" key="1">
    <source>
        <dbReference type="ARBA" id="ARBA00008857"/>
    </source>
</evidence>
<keyword evidence="9" id="KW-1185">Reference proteome</keyword>
<dbReference type="Pfam" id="PF26003">
    <property type="entry name" value="Integrase_N_phage"/>
    <property type="match status" value="1"/>
</dbReference>
<evidence type="ECO:0000313" key="9">
    <source>
        <dbReference type="Proteomes" id="UP000092668"/>
    </source>
</evidence>
<evidence type="ECO:0000256" key="4">
    <source>
        <dbReference type="ARBA" id="ARBA00023172"/>
    </source>
</evidence>
<evidence type="ECO:0000256" key="2">
    <source>
        <dbReference type="ARBA" id="ARBA00022908"/>
    </source>
</evidence>
<dbReference type="InterPro" id="IPR011010">
    <property type="entry name" value="DNA_brk_join_enz"/>
</dbReference>
<accession>A0A1B8SDV6</accession>
<dbReference type="CDD" id="cd00397">
    <property type="entry name" value="DNA_BRE_C"/>
    <property type="match status" value="1"/>
</dbReference>
<dbReference type="GO" id="GO:0006310">
    <property type="term" value="P:DNA recombination"/>
    <property type="evidence" value="ECO:0007669"/>
    <property type="project" value="UniProtKB-KW"/>
</dbReference>
<organism evidence="8 9">
    <name type="scientific">Mycolicibacter kumamotonensis</name>
    <dbReference type="NCBI Taxonomy" id="354243"/>
    <lineage>
        <taxon>Bacteria</taxon>
        <taxon>Bacillati</taxon>
        <taxon>Actinomycetota</taxon>
        <taxon>Actinomycetes</taxon>
        <taxon>Mycobacteriales</taxon>
        <taxon>Mycobacteriaceae</taxon>
        <taxon>Mycolicibacter</taxon>
    </lineage>
</organism>
<dbReference type="Pfam" id="PF00589">
    <property type="entry name" value="Phage_integrase"/>
    <property type="match status" value="1"/>
</dbReference>
<comment type="caution">
    <text evidence="8">The sequence shown here is derived from an EMBL/GenBank/DDBJ whole genome shotgun (WGS) entry which is preliminary data.</text>
</comment>
<keyword evidence="4" id="KW-0233">DNA recombination</keyword>
<dbReference type="PATRIC" id="fig|354243.3.peg.3091"/>
<evidence type="ECO:0000256" key="3">
    <source>
        <dbReference type="ARBA" id="ARBA00023125"/>
    </source>
</evidence>
<reference evidence="8 9" key="1">
    <citation type="submission" date="2015-06" db="EMBL/GenBank/DDBJ databases">
        <title>Genome sequence of Mycobacterium kumamotonense strain Roo.</title>
        <authorList>
            <person name="Greninger A.L."/>
            <person name="Cunningham G."/>
            <person name="Miller S."/>
        </authorList>
    </citation>
    <scope>NUCLEOTIDE SEQUENCE [LARGE SCALE GENOMIC DNA]</scope>
    <source>
        <strain evidence="8 9">Roo</strain>
    </source>
</reference>
<feature type="domain" description="Core-binding (CB)" evidence="7">
    <location>
        <begin position="83"/>
        <end position="161"/>
    </location>
</feature>
<dbReference type="GO" id="GO:0015074">
    <property type="term" value="P:DNA integration"/>
    <property type="evidence" value="ECO:0007669"/>
    <property type="project" value="UniProtKB-KW"/>
</dbReference>
<dbReference type="InterPro" id="IPR044068">
    <property type="entry name" value="CB"/>
</dbReference>
<dbReference type="Pfam" id="PF14659">
    <property type="entry name" value="Phage_int_SAM_3"/>
    <property type="match status" value="1"/>
</dbReference>
<keyword evidence="3 5" id="KW-0238">DNA-binding</keyword>
<dbReference type="InterPro" id="IPR010998">
    <property type="entry name" value="Integrase_recombinase_N"/>
</dbReference>
<protein>
    <submittedName>
        <fullName evidence="8">Integrase</fullName>
    </submittedName>
</protein>
<dbReference type="OrthoDB" id="1822491at2"/>
<gene>
    <name evidence="8" type="ORF">ACT18_14950</name>
</gene>
<dbReference type="EMBL" id="LFOE01000023">
    <property type="protein sequence ID" value="OBY30895.1"/>
    <property type="molecule type" value="Genomic_DNA"/>
</dbReference>
<dbReference type="AlphaFoldDB" id="A0A1B8SDV6"/>
<dbReference type="Gene3D" id="1.10.443.10">
    <property type="entry name" value="Intergrase catalytic core"/>
    <property type="match status" value="1"/>
</dbReference>
<dbReference type="SUPFAM" id="SSF56349">
    <property type="entry name" value="DNA breaking-rejoining enzymes"/>
    <property type="match status" value="1"/>
</dbReference>
<evidence type="ECO:0000259" key="6">
    <source>
        <dbReference type="PROSITE" id="PS51898"/>
    </source>
</evidence>
<dbReference type="InterPro" id="IPR002104">
    <property type="entry name" value="Integrase_catalytic"/>
</dbReference>
<dbReference type="Gene3D" id="1.10.150.130">
    <property type="match status" value="1"/>
</dbReference>
<dbReference type="InterPro" id="IPR004107">
    <property type="entry name" value="Integrase_SAM-like_N"/>
</dbReference>
<evidence type="ECO:0000256" key="5">
    <source>
        <dbReference type="PROSITE-ProRule" id="PRU01248"/>
    </source>
</evidence>
<feature type="domain" description="Tyr recombinase" evidence="6">
    <location>
        <begin position="183"/>
        <end position="371"/>
    </location>
</feature>
<dbReference type="InterPro" id="IPR013762">
    <property type="entry name" value="Integrase-like_cat_sf"/>
</dbReference>
<name>A0A1B8SDV6_9MYCO</name>
<dbReference type="PANTHER" id="PTHR30349:SF64">
    <property type="entry name" value="PROPHAGE INTEGRASE INTD-RELATED"/>
    <property type="match status" value="1"/>
</dbReference>
<comment type="similarity">
    <text evidence="1">Belongs to the 'phage' integrase family.</text>
</comment>
<evidence type="ECO:0000313" key="8">
    <source>
        <dbReference type="EMBL" id="OBY30895.1"/>
    </source>
</evidence>
<dbReference type="InterPro" id="IPR058717">
    <property type="entry name" value="Phage_L5_Integrase_N"/>
</dbReference>
<evidence type="ECO:0000259" key="7">
    <source>
        <dbReference type="PROSITE" id="PS51900"/>
    </source>
</evidence>
<dbReference type="PANTHER" id="PTHR30349">
    <property type="entry name" value="PHAGE INTEGRASE-RELATED"/>
    <property type="match status" value="1"/>
</dbReference>
<dbReference type="GO" id="GO:0003677">
    <property type="term" value="F:DNA binding"/>
    <property type="evidence" value="ECO:0007669"/>
    <property type="project" value="UniProtKB-UniRule"/>
</dbReference>
<proteinExistence type="inferred from homology"/>